<protein>
    <submittedName>
        <fullName evidence="3">Relaxase/mobilization nuclease domain-containing protein</fullName>
    </submittedName>
</protein>
<dbReference type="InterPro" id="IPR005094">
    <property type="entry name" value="Endonuclease_MobA/VirD2"/>
</dbReference>
<dbReference type="Proteomes" id="UP000323426">
    <property type="component" value="Unassembled WGS sequence"/>
</dbReference>
<comment type="caution">
    <text evidence="3">The sequence shown here is derived from an EMBL/GenBank/DDBJ whole genome shotgun (WGS) entry which is preliminary data.</text>
</comment>
<feature type="compositionally biased region" description="Basic residues" evidence="1">
    <location>
        <begin position="805"/>
        <end position="814"/>
    </location>
</feature>
<accession>A0A5M6D3B2</accession>
<keyword evidence="4" id="KW-1185">Reference proteome</keyword>
<reference evidence="3 4" key="1">
    <citation type="submission" date="2019-09" db="EMBL/GenBank/DDBJ databases">
        <title>Genome sequence and assembly of Adhaeribacter sp.</title>
        <authorList>
            <person name="Chhetri G."/>
        </authorList>
    </citation>
    <scope>NUCLEOTIDE SEQUENCE [LARGE SCALE GENOMIC DNA]</scope>
    <source>
        <strain evidence="3 4">DK36</strain>
    </source>
</reference>
<evidence type="ECO:0000256" key="1">
    <source>
        <dbReference type="SAM" id="MobiDB-lite"/>
    </source>
</evidence>
<sequence length="814" mass="93159">MVARIIRGKDIMGLLNYNEKEKSSILYAQLINDVKSPDELTLKDKIQAFQAYLNLNSKISKPTFHVSLNPDPDDKLSDEQLTAIGREYLERMNYGQQPFIIYKHEDIERTHIHLVSVSVGLNGKAISTSNDRFRSEEIRKDLEVKYGLIKAGDKIKNRENIFAPINISAIEYGKTDTKSAIAAVVRSATRDYKCTSLTEFKTLLNQYNVTLEEVKDQQEPDKTLGLFYAVINPAGEKVSTRIKASAIDKKVGLTALRDKFNQDEKQIRESNVKALLSQKIKGVLQAYPYITQTDFKNHLNRQGIQTVCRQSKENRLYGITFIDTQTKIVLNGRNLGKAFSAHTLNQRFTDTTLSVQDLQKANKHLIRIYNEHRKTDEKFYYESGLIKALPGLAEEFILQLQNQLPLMQVNQARLAVDNFITYRHKQLPKVQEKETGYFKANTPALLDFIQRNQALTLKQKLSFLYANNITFSQKGEDLFIHPAKSQEVGYTVPKTTLFNLFSTPATGEKLAVSASEIPVLDKIDRNIIKVLSLPQEERDYTRLKLADKINFLPRSPLLPYFTSSDKHLLYSHANLNYVDGFFRNLDNGLNYNQTISKILENGLLIKPETNQQGEIISFHIGFYKLPETTFVKAGTKITEYLKANNFTYQTAARMRKLVFRPLQTGEVKISPKYGLIVRLHQALQKNDLKATNHVLSLIHKMNKPLGEQIEKRITDFLKLKNESGHAEKIQAKDLIPVILKEIVGYPADTLREPSQNTPLTNRYSTEAMQGAKLLEGFGQLFNNLADAVFGRESGENEEHKPEQNRRKKRRRPRW</sequence>
<dbReference type="Pfam" id="PF03432">
    <property type="entry name" value="Relaxase"/>
    <property type="match status" value="1"/>
</dbReference>
<evidence type="ECO:0000259" key="2">
    <source>
        <dbReference type="Pfam" id="PF03432"/>
    </source>
</evidence>
<organism evidence="3 4">
    <name type="scientific">Adhaeribacter rhizoryzae</name>
    <dbReference type="NCBI Taxonomy" id="2607907"/>
    <lineage>
        <taxon>Bacteria</taxon>
        <taxon>Pseudomonadati</taxon>
        <taxon>Bacteroidota</taxon>
        <taxon>Cytophagia</taxon>
        <taxon>Cytophagales</taxon>
        <taxon>Hymenobacteraceae</taxon>
        <taxon>Adhaeribacter</taxon>
    </lineage>
</organism>
<proteinExistence type="predicted"/>
<dbReference type="EMBL" id="VWSF01000019">
    <property type="protein sequence ID" value="KAA5541988.1"/>
    <property type="molecule type" value="Genomic_DNA"/>
</dbReference>
<evidence type="ECO:0000313" key="3">
    <source>
        <dbReference type="EMBL" id="KAA5541988.1"/>
    </source>
</evidence>
<feature type="region of interest" description="Disordered" evidence="1">
    <location>
        <begin position="792"/>
        <end position="814"/>
    </location>
</feature>
<dbReference type="RefSeq" id="WP_150091130.1">
    <property type="nucleotide sequence ID" value="NZ_VWSF01000019.1"/>
</dbReference>
<gene>
    <name evidence="3" type="ORF">F0145_19570</name>
</gene>
<evidence type="ECO:0000313" key="4">
    <source>
        <dbReference type="Proteomes" id="UP000323426"/>
    </source>
</evidence>
<feature type="compositionally biased region" description="Basic and acidic residues" evidence="1">
    <location>
        <begin position="792"/>
        <end position="804"/>
    </location>
</feature>
<dbReference type="AlphaFoldDB" id="A0A5M6D3B2"/>
<name>A0A5M6D3B2_9BACT</name>
<feature type="domain" description="MobA/VirD2-like nuclease" evidence="2">
    <location>
        <begin position="40"/>
        <end position="148"/>
    </location>
</feature>